<accession>A0A382FPZ7</accession>
<keyword evidence="1" id="KW-0812">Transmembrane</keyword>
<sequence>MSYRTYIYFLVIQIFVLLCLSLDTVKIRWQLSQEFENQEYLKITLNKLLEINLHLKTEHYHLNSPAKIERHAKENLGMIEIKKDYLIVYEN</sequence>
<name>A0A382FPZ7_9ZZZZ</name>
<evidence type="ECO:0000313" key="2">
    <source>
        <dbReference type="EMBL" id="SVB64041.1"/>
    </source>
</evidence>
<feature type="transmembrane region" description="Helical" evidence="1">
    <location>
        <begin position="6"/>
        <end position="25"/>
    </location>
</feature>
<dbReference type="EMBL" id="UINC01050732">
    <property type="protein sequence ID" value="SVB64041.1"/>
    <property type="molecule type" value="Genomic_DNA"/>
</dbReference>
<organism evidence="2">
    <name type="scientific">marine metagenome</name>
    <dbReference type="NCBI Taxonomy" id="408172"/>
    <lineage>
        <taxon>unclassified sequences</taxon>
        <taxon>metagenomes</taxon>
        <taxon>ecological metagenomes</taxon>
    </lineage>
</organism>
<keyword evidence="1" id="KW-1133">Transmembrane helix</keyword>
<dbReference type="AlphaFoldDB" id="A0A382FPZ7"/>
<protein>
    <recommendedName>
        <fullName evidence="3">Cell division protein FtsL</fullName>
    </recommendedName>
</protein>
<keyword evidence="1" id="KW-0472">Membrane</keyword>
<gene>
    <name evidence="2" type="ORF">METZ01_LOCUS216895</name>
</gene>
<evidence type="ECO:0008006" key="3">
    <source>
        <dbReference type="Google" id="ProtNLM"/>
    </source>
</evidence>
<reference evidence="2" key="1">
    <citation type="submission" date="2018-05" db="EMBL/GenBank/DDBJ databases">
        <authorList>
            <person name="Lanie J.A."/>
            <person name="Ng W.-L."/>
            <person name="Kazmierczak K.M."/>
            <person name="Andrzejewski T.M."/>
            <person name="Davidsen T.M."/>
            <person name="Wayne K.J."/>
            <person name="Tettelin H."/>
            <person name="Glass J.I."/>
            <person name="Rusch D."/>
            <person name="Podicherti R."/>
            <person name="Tsui H.-C.T."/>
            <person name="Winkler M.E."/>
        </authorList>
    </citation>
    <scope>NUCLEOTIDE SEQUENCE</scope>
</reference>
<proteinExistence type="predicted"/>
<evidence type="ECO:0000256" key="1">
    <source>
        <dbReference type="SAM" id="Phobius"/>
    </source>
</evidence>